<proteinExistence type="predicted"/>
<sequence length="206" mass="22746">MSFSVGRCPRVDLSSHLPFFQGSQVSKLLTHPSSRKASSILFSFLRVSGKISWLTCSTRKDAIKAQESISMSGTCQDHTKLLLRRTALSGVSLLSAPHRHTDTAALATSPAGCDSSCAFRKEMPACSLPLLGSMVSIRVLRHKTHTAIFSHFYSVAAPEKTLYPVEERMRNISRRRGPLRGPFSPRKMVVDKFTSRLTPPDHTTGF</sequence>
<name>A0AAJ0A6N1_9PEZI</name>
<gene>
    <name evidence="1" type="ORF">BDP81DRAFT_14580</name>
</gene>
<accession>A0AAJ0A6N1</accession>
<dbReference type="EMBL" id="JAHMHQ010000001">
    <property type="protein sequence ID" value="KAK1656051.1"/>
    <property type="molecule type" value="Genomic_DNA"/>
</dbReference>
<dbReference type="RefSeq" id="XP_060452095.1">
    <property type="nucleotide sequence ID" value="XM_060581890.1"/>
</dbReference>
<dbReference type="GeneID" id="85466752"/>
<keyword evidence="2" id="KW-1185">Reference proteome</keyword>
<organism evidence="1 2">
    <name type="scientific">Colletotrichum phormii</name>
    <dbReference type="NCBI Taxonomy" id="359342"/>
    <lineage>
        <taxon>Eukaryota</taxon>
        <taxon>Fungi</taxon>
        <taxon>Dikarya</taxon>
        <taxon>Ascomycota</taxon>
        <taxon>Pezizomycotina</taxon>
        <taxon>Sordariomycetes</taxon>
        <taxon>Hypocreomycetidae</taxon>
        <taxon>Glomerellales</taxon>
        <taxon>Glomerellaceae</taxon>
        <taxon>Colletotrichum</taxon>
        <taxon>Colletotrichum acutatum species complex</taxon>
    </lineage>
</organism>
<comment type="caution">
    <text evidence="1">The sequence shown here is derived from an EMBL/GenBank/DDBJ whole genome shotgun (WGS) entry which is preliminary data.</text>
</comment>
<evidence type="ECO:0000313" key="1">
    <source>
        <dbReference type="EMBL" id="KAK1656051.1"/>
    </source>
</evidence>
<reference evidence="1" key="1">
    <citation type="submission" date="2021-06" db="EMBL/GenBank/DDBJ databases">
        <title>Comparative genomics, transcriptomics and evolutionary studies reveal genomic signatures of adaptation to plant cell wall in hemibiotrophic fungi.</title>
        <authorList>
            <consortium name="DOE Joint Genome Institute"/>
            <person name="Baroncelli R."/>
            <person name="Diaz J.F."/>
            <person name="Benocci T."/>
            <person name="Peng M."/>
            <person name="Battaglia E."/>
            <person name="Haridas S."/>
            <person name="Andreopoulos W."/>
            <person name="Labutti K."/>
            <person name="Pangilinan J."/>
            <person name="Floch G.L."/>
            <person name="Makela M.R."/>
            <person name="Henrissat B."/>
            <person name="Grigoriev I.V."/>
            <person name="Crouch J.A."/>
            <person name="De Vries R.P."/>
            <person name="Sukno S.A."/>
            <person name="Thon M.R."/>
        </authorList>
    </citation>
    <scope>NUCLEOTIDE SEQUENCE</scope>
    <source>
        <strain evidence="1">CBS 102054</strain>
    </source>
</reference>
<protein>
    <submittedName>
        <fullName evidence="1">Uncharacterized protein</fullName>
    </submittedName>
</protein>
<dbReference type="AlphaFoldDB" id="A0AAJ0A6N1"/>
<evidence type="ECO:0000313" key="2">
    <source>
        <dbReference type="Proteomes" id="UP001243989"/>
    </source>
</evidence>
<dbReference type="Proteomes" id="UP001243989">
    <property type="component" value="Unassembled WGS sequence"/>
</dbReference>